<comment type="catalytic activity">
    <reaction evidence="5 6">
        <text>cytidine(34) in tRNA(Ile2) + L-lysine + ATP = lysidine(34) in tRNA(Ile2) + AMP + diphosphate + H(+)</text>
        <dbReference type="Rhea" id="RHEA:43744"/>
        <dbReference type="Rhea" id="RHEA-COMP:10625"/>
        <dbReference type="Rhea" id="RHEA-COMP:10670"/>
        <dbReference type="ChEBI" id="CHEBI:15378"/>
        <dbReference type="ChEBI" id="CHEBI:30616"/>
        <dbReference type="ChEBI" id="CHEBI:32551"/>
        <dbReference type="ChEBI" id="CHEBI:33019"/>
        <dbReference type="ChEBI" id="CHEBI:82748"/>
        <dbReference type="ChEBI" id="CHEBI:83665"/>
        <dbReference type="ChEBI" id="CHEBI:456215"/>
        <dbReference type="EC" id="6.3.4.19"/>
    </reaction>
</comment>
<evidence type="ECO:0000256" key="2">
    <source>
        <dbReference type="ARBA" id="ARBA00022694"/>
    </source>
</evidence>
<dbReference type="GO" id="GO:0032267">
    <property type="term" value="F:tRNA(Ile)-lysidine synthase activity"/>
    <property type="evidence" value="ECO:0007669"/>
    <property type="project" value="UniProtKB-EC"/>
</dbReference>
<keyword evidence="2 6" id="KW-0819">tRNA processing</keyword>
<accession>A0AA34R5F6</accession>
<evidence type="ECO:0000256" key="3">
    <source>
        <dbReference type="ARBA" id="ARBA00022741"/>
    </source>
</evidence>
<dbReference type="Proteomes" id="UP000008834">
    <property type="component" value="Chromosome"/>
</dbReference>
<dbReference type="GO" id="GO:0005737">
    <property type="term" value="C:cytoplasm"/>
    <property type="evidence" value="ECO:0007669"/>
    <property type="project" value="UniProtKB-SubCell"/>
</dbReference>
<protein>
    <recommendedName>
        <fullName evidence="6">tRNA(Ile)-lysidine synthase</fullName>
        <ecNumber evidence="6">6.3.4.19</ecNumber>
    </recommendedName>
    <alternativeName>
        <fullName evidence="6">tRNA(Ile)-2-lysyl-cytidine synthase</fullName>
    </alternativeName>
    <alternativeName>
        <fullName evidence="6">tRNA(Ile)-lysidine synthetase</fullName>
    </alternativeName>
</protein>
<keyword evidence="4 6" id="KW-0067">ATP-binding</keyword>
<comment type="domain">
    <text evidence="6">The N-terminal region contains the highly conserved SGGXDS motif, predicted to be a P-loop motif involved in ATP binding.</text>
</comment>
<evidence type="ECO:0000256" key="6">
    <source>
        <dbReference type="HAMAP-Rule" id="MF_01161"/>
    </source>
</evidence>
<dbReference type="PANTHER" id="PTHR43033:SF1">
    <property type="entry name" value="TRNA(ILE)-LYSIDINE SYNTHASE-RELATED"/>
    <property type="match status" value="1"/>
</dbReference>
<feature type="binding site" evidence="6">
    <location>
        <begin position="30"/>
        <end position="35"/>
    </location>
    <ligand>
        <name>ATP</name>
        <dbReference type="ChEBI" id="CHEBI:30616"/>
    </ligand>
</feature>
<name>A0AA34R5F6_BORHD</name>
<comment type="subcellular location">
    <subcellularLocation>
        <location evidence="6">Cytoplasm</location>
    </subcellularLocation>
</comment>
<dbReference type="InterPro" id="IPR012094">
    <property type="entry name" value="tRNA_Ile_lys_synt"/>
</dbReference>
<keyword evidence="3 6" id="KW-0547">Nucleotide-binding</keyword>
<keyword evidence="1 6" id="KW-0436">Ligase</keyword>
<evidence type="ECO:0000256" key="4">
    <source>
        <dbReference type="ARBA" id="ARBA00022840"/>
    </source>
</evidence>
<comment type="function">
    <text evidence="6">Ligates lysine onto the cytidine present at position 34 of the AUA codon-specific tRNA(Ile) that contains the anticodon CAU, in an ATP-dependent manner. Cytidine is converted to lysidine, thus changing the amino acid specificity of the tRNA from methionine to isoleucine.</text>
</comment>
<dbReference type="AlphaFoldDB" id="A0AA34R5F6"/>
<dbReference type="CDD" id="cd01992">
    <property type="entry name" value="TilS_N"/>
    <property type="match status" value="1"/>
</dbReference>
<dbReference type="GO" id="GO:0006400">
    <property type="term" value="P:tRNA modification"/>
    <property type="evidence" value="ECO:0007669"/>
    <property type="project" value="UniProtKB-UniRule"/>
</dbReference>
<feature type="domain" description="tRNA(Ile)-lysidine/2-thiocytidine synthase N-terminal" evidence="7">
    <location>
        <begin position="25"/>
        <end position="205"/>
    </location>
</feature>
<evidence type="ECO:0000256" key="5">
    <source>
        <dbReference type="ARBA" id="ARBA00048539"/>
    </source>
</evidence>
<dbReference type="EC" id="6.3.4.19" evidence="6"/>
<proteinExistence type="inferred from homology"/>
<sequence>MMFWNDIVTKIESFYFKNSLPKGKSIVAFSGGADSTTLLLGLKEYLNNNIVAFYFAHYIRPEFEQNLEIEHIKKFCNFHNITFQIKRCSVDIKRESSQLGMSVEELARKYRYNALLEALKENEARYIALAHNKNDQFETLVMRFFQGSFLDGFSGIPIINGNIIRPLLEVSREEIEQFLSLNNIVYFVDSTNHEDLYLRNRIRNNLMPVIGKIFKGYERGLERISDFSSDLVDYFDKKDFLPYSKGNYYYSFDAMTFFSLPKYLVFRSIFKILNLEGIVSNLSYGALNEIFRVNPANKRSKILLRTNEFFLEKRQDKVNLIFRRDEEMHEPFDFFLRVNEYHSLSLGKILLKYLECEDNSIPTLRCCSYEFRHSFFKNKLQSKRFFSKFVRYNPLYLMLLVLNDKIIGIIDLNTLNLMWSDKSIIKKINISLFGGFLKE</sequence>
<evidence type="ECO:0000313" key="9">
    <source>
        <dbReference type="Proteomes" id="UP000008834"/>
    </source>
</evidence>
<dbReference type="Pfam" id="PF01171">
    <property type="entry name" value="ATP_bind_3"/>
    <property type="match status" value="1"/>
</dbReference>
<dbReference type="InterPro" id="IPR014729">
    <property type="entry name" value="Rossmann-like_a/b/a_fold"/>
</dbReference>
<dbReference type="PANTHER" id="PTHR43033">
    <property type="entry name" value="TRNA(ILE)-LYSIDINE SYNTHASE-RELATED"/>
    <property type="match status" value="1"/>
</dbReference>
<evidence type="ECO:0000259" key="7">
    <source>
        <dbReference type="Pfam" id="PF01171"/>
    </source>
</evidence>
<gene>
    <name evidence="6" type="primary">tilS</name>
    <name evidence="8" type="ordered locus">BH0788</name>
</gene>
<dbReference type="HAMAP" id="MF_01161">
    <property type="entry name" value="tRNA_Ile_lys_synt"/>
    <property type="match status" value="1"/>
</dbReference>
<keyword evidence="6" id="KW-0963">Cytoplasm</keyword>
<dbReference type="SUPFAM" id="SSF52402">
    <property type="entry name" value="Adenine nucleotide alpha hydrolases-like"/>
    <property type="match status" value="1"/>
</dbReference>
<dbReference type="InterPro" id="IPR012795">
    <property type="entry name" value="tRNA_Ile_lys_synt_N"/>
</dbReference>
<dbReference type="NCBIfam" id="TIGR02432">
    <property type="entry name" value="lysidine_TilS_N"/>
    <property type="match status" value="1"/>
</dbReference>
<dbReference type="EMBL" id="CP000048">
    <property type="protein sequence ID" value="AAX17283.1"/>
    <property type="molecule type" value="Genomic_DNA"/>
</dbReference>
<dbReference type="KEGG" id="bhr:BH0788"/>
<comment type="similarity">
    <text evidence="6">Belongs to the tRNA(Ile)-lysidine synthase family.</text>
</comment>
<organism evidence="8 9">
    <name type="scientific">Borrelia hermsii (strain HS1 / DAH)</name>
    <dbReference type="NCBI Taxonomy" id="314723"/>
    <lineage>
        <taxon>Bacteria</taxon>
        <taxon>Pseudomonadati</taxon>
        <taxon>Spirochaetota</taxon>
        <taxon>Spirochaetia</taxon>
        <taxon>Spirochaetales</taxon>
        <taxon>Borreliaceae</taxon>
        <taxon>Borrelia</taxon>
    </lineage>
</organism>
<reference evidence="9" key="1">
    <citation type="submission" date="2004-12" db="EMBL/GenBank/DDBJ databases">
        <title>The genome sequence of Borrelia hermsii and Borrelia turicatae: comparative analysis of two agents of endemic N. America relapsing fever.</title>
        <authorList>
            <person name="Porcella S.F."/>
            <person name="Raffel S.J."/>
            <person name="Schrumpf M.E."/>
            <person name="Montgomery B."/>
            <person name="Smith T."/>
            <person name="Schwan T.G."/>
        </authorList>
    </citation>
    <scope>NUCLEOTIDE SEQUENCE [LARGE SCALE GENOMIC DNA]</scope>
    <source>
        <strain evidence="9">HS1 / DAH</strain>
    </source>
</reference>
<evidence type="ECO:0000256" key="1">
    <source>
        <dbReference type="ARBA" id="ARBA00022598"/>
    </source>
</evidence>
<dbReference type="Gene3D" id="3.40.50.620">
    <property type="entry name" value="HUPs"/>
    <property type="match status" value="1"/>
</dbReference>
<evidence type="ECO:0000313" key="8">
    <source>
        <dbReference type="EMBL" id="AAX17283.1"/>
    </source>
</evidence>
<dbReference type="GO" id="GO:0005524">
    <property type="term" value="F:ATP binding"/>
    <property type="evidence" value="ECO:0007669"/>
    <property type="project" value="UniProtKB-UniRule"/>
</dbReference>
<dbReference type="InterPro" id="IPR011063">
    <property type="entry name" value="TilS/TtcA_N"/>
</dbReference>